<feature type="transmembrane region" description="Helical" evidence="2">
    <location>
        <begin position="214"/>
        <end position="236"/>
    </location>
</feature>
<feature type="region of interest" description="Disordered" evidence="1">
    <location>
        <begin position="1"/>
        <end position="20"/>
    </location>
</feature>
<dbReference type="PANTHER" id="PTHR22911:SF135">
    <property type="entry name" value="BLR4310 PROTEIN"/>
    <property type="match status" value="1"/>
</dbReference>
<dbReference type="Pfam" id="PF00892">
    <property type="entry name" value="EamA"/>
    <property type="match status" value="2"/>
</dbReference>
<feature type="transmembrane region" description="Helical" evidence="2">
    <location>
        <begin position="271"/>
        <end position="290"/>
    </location>
</feature>
<keyword evidence="2" id="KW-0472">Membrane</keyword>
<reference evidence="4" key="1">
    <citation type="submission" date="2024-05" db="EMBL/GenBank/DDBJ databases">
        <authorList>
            <person name="Kim S."/>
            <person name="Heo J."/>
            <person name="Choi H."/>
            <person name="Choi Y."/>
            <person name="Kwon S.-W."/>
            <person name="Kim Y."/>
        </authorList>
    </citation>
    <scope>NUCLEOTIDE SEQUENCE</scope>
    <source>
        <strain evidence="4">KACC 23698</strain>
    </source>
</reference>
<sequence length="329" mass="34726">MDERAGARRPAGAGLSPDEGAGNAREVLAAGRPAADSAGSPGLGILMMLVGIFLFVCNDVMGKWLVATYSVGQVLLIRSLFALVLLAPMIRREGLRPILNPPRPGLQLLRIVFSTLEVAAFYWAVAYLPLADVVTFYLSGPIWVTALAGPLLGEKVGWRRWTAVLVGFAGVVIAMRPSQAAFGLPALTAVAGSLLFALLMITTRRLRQTSGVTLVTWQVLGALAFGAVAAPFHWVTPTPKDFLLLGMLGVVATVAHICVNRALALASAAVVVPYQYTQIAWAVLLGWLVFGDLPEAAVFAGSAVIVAAGLYIFLREQALARKAAAQDPS</sequence>
<protein>
    <submittedName>
        <fullName evidence="4">DMT family transporter</fullName>
    </submittedName>
</protein>
<gene>
    <name evidence="4" type="ORF">ABEG18_07580</name>
</gene>
<feature type="transmembrane region" description="Helical" evidence="2">
    <location>
        <begin position="67"/>
        <end position="87"/>
    </location>
</feature>
<evidence type="ECO:0000256" key="2">
    <source>
        <dbReference type="SAM" id="Phobius"/>
    </source>
</evidence>
<feature type="transmembrane region" description="Helical" evidence="2">
    <location>
        <begin position="134"/>
        <end position="153"/>
    </location>
</feature>
<name>A0AAU7JK81_9HYPH</name>
<evidence type="ECO:0000313" key="4">
    <source>
        <dbReference type="EMBL" id="XBO40615.1"/>
    </source>
</evidence>
<dbReference type="InterPro" id="IPR037185">
    <property type="entry name" value="EmrE-like"/>
</dbReference>
<accession>A0AAU7JK81</accession>
<feature type="transmembrane region" description="Helical" evidence="2">
    <location>
        <begin position="108"/>
        <end position="128"/>
    </location>
</feature>
<feature type="transmembrane region" description="Helical" evidence="2">
    <location>
        <begin position="296"/>
        <end position="314"/>
    </location>
</feature>
<dbReference type="SUPFAM" id="SSF103481">
    <property type="entry name" value="Multidrug resistance efflux transporter EmrE"/>
    <property type="match status" value="2"/>
</dbReference>
<keyword evidence="2" id="KW-1133">Transmembrane helix</keyword>
<dbReference type="InterPro" id="IPR000620">
    <property type="entry name" value="EamA_dom"/>
</dbReference>
<dbReference type="GO" id="GO:0016020">
    <property type="term" value="C:membrane"/>
    <property type="evidence" value="ECO:0007669"/>
    <property type="project" value="InterPro"/>
</dbReference>
<dbReference type="PANTHER" id="PTHR22911">
    <property type="entry name" value="ACYL-MALONYL CONDENSING ENZYME-RELATED"/>
    <property type="match status" value="1"/>
</dbReference>
<feature type="transmembrane region" description="Helical" evidence="2">
    <location>
        <begin position="160"/>
        <end position="176"/>
    </location>
</feature>
<organism evidence="4">
    <name type="scientific">Alsobacter sp. KACC 23698</name>
    <dbReference type="NCBI Taxonomy" id="3149229"/>
    <lineage>
        <taxon>Bacteria</taxon>
        <taxon>Pseudomonadati</taxon>
        <taxon>Pseudomonadota</taxon>
        <taxon>Alphaproteobacteria</taxon>
        <taxon>Hyphomicrobiales</taxon>
        <taxon>Alsobacteraceae</taxon>
        <taxon>Alsobacter</taxon>
    </lineage>
</organism>
<feature type="domain" description="EamA" evidence="3">
    <location>
        <begin position="43"/>
        <end position="174"/>
    </location>
</feature>
<evidence type="ECO:0000256" key="1">
    <source>
        <dbReference type="SAM" id="MobiDB-lite"/>
    </source>
</evidence>
<dbReference type="AlphaFoldDB" id="A0AAU7JK81"/>
<feature type="transmembrane region" description="Helical" evidence="2">
    <location>
        <begin position="42"/>
        <end position="61"/>
    </location>
</feature>
<feature type="transmembrane region" description="Helical" evidence="2">
    <location>
        <begin position="182"/>
        <end position="202"/>
    </location>
</feature>
<feature type="domain" description="EamA" evidence="3">
    <location>
        <begin position="186"/>
        <end position="312"/>
    </location>
</feature>
<proteinExistence type="predicted"/>
<feature type="transmembrane region" description="Helical" evidence="2">
    <location>
        <begin position="242"/>
        <end position="259"/>
    </location>
</feature>
<keyword evidence="2" id="KW-0812">Transmembrane</keyword>
<dbReference type="EMBL" id="CP157484">
    <property type="protein sequence ID" value="XBO40615.1"/>
    <property type="molecule type" value="Genomic_DNA"/>
</dbReference>
<evidence type="ECO:0000259" key="3">
    <source>
        <dbReference type="Pfam" id="PF00892"/>
    </source>
</evidence>